<organism evidence="8 9">
    <name type="scientific">Corynespora cassiicola Philippines</name>
    <dbReference type="NCBI Taxonomy" id="1448308"/>
    <lineage>
        <taxon>Eukaryota</taxon>
        <taxon>Fungi</taxon>
        <taxon>Dikarya</taxon>
        <taxon>Ascomycota</taxon>
        <taxon>Pezizomycotina</taxon>
        <taxon>Dothideomycetes</taxon>
        <taxon>Pleosporomycetidae</taxon>
        <taxon>Pleosporales</taxon>
        <taxon>Corynesporascaceae</taxon>
        <taxon>Corynespora</taxon>
    </lineage>
</organism>
<evidence type="ECO:0000313" key="9">
    <source>
        <dbReference type="Proteomes" id="UP000240883"/>
    </source>
</evidence>
<dbReference type="EMBL" id="KZ678141">
    <property type="protein sequence ID" value="PSN62879.1"/>
    <property type="molecule type" value="Genomic_DNA"/>
</dbReference>
<dbReference type="GO" id="GO:0031428">
    <property type="term" value="C:box C/D methylation guide snoRNP complex"/>
    <property type="evidence" value="ECO:0007669"/>
    <property type="project" value="InterPro"/>
</dbReference>
<evidence type="ECO:0000256" key="4">
    <source>
        <dbReference type="ARBA" id="ARBA00023242"/>
    </source>
</evidence>
<keyword evidence="9" id="KW-1185">Reference proteome</keyword>
<keyword evidence="3" id="KW-0690">Ribosome biogenesis</keyword>
<dbReference type="GO" id="GO:0032040">
    <property type="term" value="C:small-subunit processome"/>
    <property type="evidence" value="ECO:0007669"/>
    <property type="project" value="InterPro"/>
</dbReference>
<dbReference type="SMART" id="SM00931">
    <property type="entry name" value="NOSIC"/>
    <property type="match status" value="1"/>
</dbReference>
<dbReference type="GO" id="GO:0030515">
    <property type="term" value="F:snoRNA binding"/>
    <property type="evidence" value="ECO:0007669"/>
    <property type="project" value="InterPro"/>
</dbReference>
<feature type="region of interest" description="Disordered" evidence="6">
    <location>
        <begin position="448"/>
        <end position="520"/>
    </location>
</feature>
<dbReference type="InterPro" id="IPR045056">
    <property type="entry name" value="Nop56/Nop58"/>
</dbReference>
<protein>
    <recommendedName>
        <fullName evidence="5">Nucleolar protein 56</fullName>
    </recommendedName>
</protein>
<name>A0A2T2NBW4_CORCC</name>
<evidence type="ECO:0000313" key="8">
    <source>
        <dbReference type="EMBL" id="PSN62879.1"/>
    </source>
</evidence>
<comment type="subcellular location">
    <subcellularLocation>
        <location evidence="1">Nucleus</location>
        <location evidence="1">Nucleolus</location>
    </subcellularLocation>
</comment>
<keyword evidence="4" id="KW-0539">Nucleus</keyword>
<feature type="compositionally biased region" description="Basic residues" evidence="6">
    <location>
        <begin position="469"/>
        <end position="482"/>
    </location>
</feature>
<accession>A0A2T2NBW4</accession>
<feature type="compositionally biased region" description="Basic residues" evidence="6">
    <location>
        <begin position="494"/>
        <end position="503"/>
    </location>
</feature>
<dbReference type="Pfam" id="PF01798">
    <property type="entry name" value="Nop"/>
    <property type="match status" value="1"/>
</dbReference>
<dbReference type="PANTHER" id="PTHR10894:SF0">
    <property type="entry name" value="NUCLEOLAR PROTEIN 56"/>
    <property type="match status" value="1"/>
</dbReference>
<dbReference type="Gene3D" id="1.10.287.4070">
    <property type="match status" value="1"/>
</dbReference>
<dbReference type="SUPFAM" id="SSF89124">
    <property type="entry name" value="Nop domain"/>
    <property type="match status" value="1"/>
</dbReference>
<dbReference type="FunFam" id="1.10.246.90:FF:000001">
    <property type="entry name" value="Nucleolar protein 56"/>
    <property type="match status" value="1"/>
</dbReference>
<evidence type="ECO:0000256" key="2">
    <source>
        <dbReference type="ARBA" id="ARBA00009211"/>
    </source>
</evidence>
<dbReference type="InterPro" id="IPR002687">
    <property type="entry name" value="Nop_dom"/>
</dbReference>
<dbReference type="OrthoDB" id="6780543at2759"/>
<evidence type="ECO:0000259" key="7">
    <source>
        <dbReference type="PROSITE" id="PS51358"/>
    </source>
</evidence>
<evidence type="ECO:0000256" key="3">
    <source>
        <dbReference type="ARBA" id="ARBA00022517"/>
    </source>
</evidence>
<dbReference type="InterPro" id="IPR042239">
    <property type="entry name" value="Nop_C"/>
</dbReference>
<evidence type="ECO:0000256" key="1">
    <source>
        <dbReference type="ARBA" id="ARBA00004604"/>
    </source>
</evidence>
<feature type="domain" description="Nop" evidence="7">
    <location>
        <begin position="300"/>
        <end position="418"/>
    </location>
</feature>
<evidence type="ECO:0000256" key="5">
    <source>
        <dbReference type="ARBA" id="ARBA00040742"/>
    </source>
</evidence>
<dbReference type="Gene3D" id="1.10.246.90">
    <property type="entry name" value="Nop domain"/>
    <property type="match status" value="1"/>
</dbReference>
<comment type="similarity">
    <text evidence="2">Belongs to the NOP5/NOP56 family.</text>
</comment>
<gene>
    <name evidence="8" type="ORF">BS50DRAFT_502331</name>
</gene>
<sequence>MGIDFVLLESSIGYAIFSTQEPDVIGNRLKEVQEATTDLSKFGKLVKLVGLSPFQGTGQALQEVNDVSEGILSDFLRNSLATSLPEIGKKKSKITLGVSERLLAGSIKAAFPGLGVETGETSPVVADLIRGLRQHAPKLIPKLQDNDMDRAVLGLGHAYSRSKVKFSHLKHDSHIIQSIATLDQLDKDLNQFAMRLREMYSWAFPELAKIVSNHEQYAQLVLRIEDKAKLSDDDLHDLAALVGDDEAVAQAILRAARTSMGRDLSEADMEIAINFAKRTASLAAFRKQLSTYLSNRMSTVAPNLAALIGDTVGARLISKAGSLTNLSKYPASTVQILGAEKALFRALKTKGNTPKYGLIYHSSFIGKTGAKSKGRISRFLANKCSIASRIDNFSETPTNKFGEALRRQVEDRIEFYNSGATPAKNATVMQQAMDEVLADINVEDPTAGAAEDVEMADGITGKATEQAARKAKKEKKEKRKSKGGAESDEEVKEKKSKKDKKRKHADEEDGEKKKKKKSKA</sequence>
<dbReference type="STRING" id="1448308.A0A2T2NBW4"/>
<dbReference type="Proteomes" id="UP000240883">
    <property type="component" value="Unassembled WGS sequence"/>
</dbReference>
<dbReference type="Pfam" id="PF08156">
    <property type="entry name" value="NOP5NT"/>
    <property type="match status" value="1"/>
</dbReference>
<dbReference type="InterPro" id="IPR036070">
    <property type="entry name" value="Nop_dom_sf"/>
</dbReference>
<evidence type="ECO:0000256" key="6">
    <source>
        <dbReference type="SAM" id="MobiDB-lite"/>
    </source>
</evidence>
<reference evidence="8 9" key="1">
    <citation type="journal article" date="2018" name="Front. Microbiol.">
        <title>Genome-Wide Analysis of Corynespora cassiicola Leaf Fall Disease Putative Effectors.</title>
        <authorList>
            <person name="Lopez D."/>
            <person name="Ribeiro S."/>
            <person name="Label P."/>
            <person name="Fumanal B."/>
            <person name="Venisse J.S."/>
            <person name="Kohler A."/>
            <person name="de Oliveira R.R."/>
            <person name="Labutti K."/>
            <person name="Lipzen A."/>
            <person name="Lail K."/>
            <person name="Bauer D."/>
            <person name="Ohm R.A."/>
            <person name="Barry K.W."/>
            <person name="Spatafora J."/>
            <person name="Grigoriev I.V."/>
            <person name="Martin F.M."/>
            <person name="Pujade-Renaud V."/>
        </authorList>
    </citation>
    <scope>NUCLEOTIDE SEQUENCE [LARGE SCALE GENOMIC DNA]</scope>
    <source>
        <strain evidence="8 9">Philippines</strain>
    </source>
</reference>
<dbReference type="GO" id="GO:0042254">
    <property type="term" value="P:ribosome biogenesis"/>
    <property type="evidence" value="ECO:0007669"/>
    <property type="project" value="UniProtKB-KW"/>
</dbReference>
<dbReference type="AlphaFoldDB" id="A0A2T2NBW4"/>
<dbReference type="PANTHER" id="PTHR10894">
    <property type="entry name" value="NUCLEOLAR PROTEIN 5 NUCLEOLAR PROTEIN NOP5 NOP58"/>
    <property type="match status" value="1"/>
</dbReference>
<dbReference type="InterPro" id="IPR012974">
    <property type="entry name" value="NOP58/56_N"/>
</dbReference>
<dbReference type="PROSITE" id="PS51358">
    <property type="entry name" value="NOP"/>
    <property type="match status" value="1"/>
</dbReference>
<dbReference type="InterPro" id="IPR012976">
    <property type="entry name" value="NOSIC"/>
</dbReference>
<proteinExistence type="inferred from homology"/>